<dbReference type="Proteomes" id="UP000235145">
    <property type="component" value="Unassembled WGS sequence"/>
</dbReference>
<evidence type="ECO:0000313" key="3">
    <source>
        <dbReference type="Proteomes" id="UP000235145"/>
    </source>
</evidence>
<comment type="caution">
    <text evidence="2">The sequence shown here is derived from an EMBL/GenBank/DDBJ whole genome shotgun (WGS) entry which is preliminary data.</text>
</comment>
<accession>A0A9R1VVE2</accession>
<evidence type="ECO:0000256" key="1">
    <source>
        <dbReference type="SAM" id="MobiDB-lite"/>
    </source>
</evidence>
<evidence type="ECO:0000313" key="2">
    <source>
        <dbReference type="EMBL" id="KAJ0211647.1"/>
    </source>
</evidence>
<dbReference type="EMBL" id="NBSK02000004">
    <property type="protein sequence ID" value="KAJ0211647.1"/>
    <property type="molecule type" value="Genomic_DNA"/>
</dbReference>
<name>A0A9R1VVE2_LACSA</name>
<reference evidence="2 3" key="1">
    <citation type="journal article" date="2017" name="Nat. Commun.">
        <title>Genome assembly with in vitro proximity ligation data and whole-genome triplication in lettuce.</title>
        <authorList>
            <person name="Reyes-Chin-Wo S."/>
            <person name="Wang Z."/>
            <person name="Yang X."/>
            <person name="Kozik A."/>
            <person name="Arikit S."/>
            <person name="Song C."/>
            <person name="Xia L."/>
            <person name="Froenicke L."/>
            <person name="Lavelle D.O."/>
            <person name="Truco M.J."/>
            <person name="Xia R."/>
            <person name="Zhu S."/>
            <person name="Xu C."/>
            <person name="Xu H."/>
            <person name="Xu X."/>
            <person name="Cox K."/>
            <person name="Korf I."/>
            <person name="Meyers B.C."/>
            <person name="Michelmore R.W."/>
        </authorList>
    </citation>
    <scope>NUCLEOTIDE SEQUENCE [LARGE SCALE GENOMIC DNA]</scope>
    <source>
        <strain evidence="3">cv. Salinas</strain>
        <tissue evidence="2">Seedlings</tissue>
    </source>
</reference>
<proteinExistence type="predicted"/>
<sequence length="86" mass="9483">MQSIMNISTTFGLPLCLSGVTRHHQLSLSREIADHDRRREATKRVISERRSRLTADAIGGEVSGDDDDDDDDQSSLCINRCPAKAA</sequence>
<organism evidence="2 3">
    <name type="scientific">Lactuca sativa</name>
    <name type="common">Garden lettuce</name>
    <dbReference type="NCBI Taxonomy" id="4236"/>
    <lineage>
        <taxon>Eukaryota</taxon>
        <taxon>Viridiplantae</taxon>
        <taxon>Streptophyta</taxon>
        <taxon>Embryophyta</taxon>
        <taxon>Tracheophyta</taxon>
        <taxon>Spermatophyta</taxon>
        <taxon>Magnoliopsida</taxon>
        <taxon>eudicotyledons</taxon>
        <taxon>Gunneridae</taxon>
        <taxon>Pentapetalae</taxon>
        <taxon>asterids</taxon>
        <taxon>campanulids</taxon>
        <taxon>Asterales</taxon>
        <taxon>Asteraceae</taxon>
        <taxon>Cichorioideae</taxon>
        <taxon>Cichorieae</taxon>
        <taxon>Lactucinae</taxon>
        <taxon>Lactuca</taxon>
    </lineage>
</organism>
<feature type="compositionally biased region" description="Acidic residues" evidence="1">
    <location>
        <begin position="63"/>
        <end position="73"/>
    </location>
</feature>
<protein>
    <submittedName>
        <fullName evidence="2">Uncharacterized protein</fullName>
    </submittedName>
</protein>
<feature type="region of interest" description="Disordered" evidence="1">
    <location>
        <begin position="54"/>
        <end position="75"/>
    </location>
</feature>
<gene>
    <name evidence="2" type="ORF">LSAT_V11C400217100</name>
</gene>
<dbReference type="AlphaFoldDB" id="A0A9R1VVE2"/>
<keyword evidence="3" id="KW-1185">Reference proteome</keyword>